<reference evidence="4 5" key="1">
    <citation type="journal article" date="2015" name="Nature">
        <title>rRNA introns, odd ribosomes, and small enigmatic genomes across a large radiation of phyla.</title>
        <authorList>
            <person name="Brown C.T."/>
            <person name="Hug L.A."/>
            <person name="Thomas B.C."/>
            <person name="Sharon I."/>
            <person name="Castelle C.J."/>
            <person name="Singh A."/>
            <person name="Wilkins M.J."/>
            <person name="Williams K.H."/>
            <person name="Banfield J.F."/>
        </authorList>
    </citation>
    <scope>NUCLEOTIDE SEQUENCE [LARGE SCALE GENOMIC DNA]</scope>
</reference>
<dbReference type="InterPro" id="IPR027381">
    <property type="entry name" value="LytR/CpsA/Psr_C"/>
</dbReference>
<evidence type="ECO:0000256" key="1">
    <source>
        <dbReference type="SAM" id="MobiDB-lite"/>
    </source>
</evidence>
<protein>
    <submittedName>
        <fullName evidence="4">Cell envelope-related transcriptional attenuator</fullName>
    </submittedName>
</protein>
<organism evidence="4 5">
    <name type="scientific">Candidatus Daviesbacteria bacterium GW2011_GWA2_42_7</name>
    <dbReference type="NCBI Taxonomy" id="1618425"/>
    <lineage>
        <taxon>Bacteria</taxon>
        <taxon>Candidatus Daviesiibacteriota</taxon>
    </lineage>
</organism>
<evidence type="ECO:0000259" key="3">
    <source>
        <dbReference type="Pfam" id="PF13399"/>
    </source>
</evidence>
<feature type="compositionally biased region" description="Polar residues" evidence="1">
    <location>
        <begin position="159"/>
        <end position="174"/>
    </location>
</feature>
<evidence type="ECO:0000313" key="4">
    <source>
        <dbReference type="EMBL" id="KKS69986.1"/>
    </source>
</evidence>
<feature type="transmembrane region" description="Helical" evidence="2">
    <location>
        <begin position="244"/>
        <end position="261"/>
    </location>
</feature>
<dbReference type="AlphaFoldDB" id="A0A0G1DGQ7"/>
<proteinExistence type="predicted"/>
<accession>A0A0G1DGQ7</accession>
<dbReference type="EMBL" id="LCEJ01000039">
    <property type="protein sequence ID" value="KKS69986.1"/>
    <property type="molecule type" value="Genomic_DNA"/>
</dbReference>
<comment type="caution">
    <text evidence="4">The sequence shown here is derived from an EMBL/GenBank/DDBJ whole genome shotgun (WGS) entry which is preliminary data.</text>
</comment>
<feature type="compositionally biased region" description="Acidic residues" evidence="1">
    <location>
        <begin position="182"/>
        <end position="195"/>
    </location>
</feature>
<gene>
    <name evidence="4" type="ORF">UV41_C0039G0009</name>
</gene>
<keyword evidence="2" id="KW-1133">Transmembrane helix</keyword>
<evidence type="ECO:0000313" key="5">
    <source>
        <dbReference type="Proteomes" id="UP000034785"/>
    </source>
</evidence>
<dbReference type="Proteomes" id="UP000034785">
    <property type="component" value="Unassembled WGS sequence"/>
</dbReference>
<sequence>MERPDPGEYYLQVVKDGEPPQWPRPEEELVVGSQPLEGGHTQYWAYLKESGKEADELPHAEVIASENKAEKQAILIDQYGPAGGLELVLVRDGHAWGKEQSSMDNLEDNISSLLDFANDKFNMGIEHFMTTTRVSKEVEDKLDDLEEAGEVTKEPKDSLQPTADNEQPAVSGQQEAERPSEVEDNPEVTEEDSLEETALPHEKIRPARLVSGSVGVGSSLYKGGATGVGSYAGHNNSSGSSKAWLIPVVLILALFGGALFFKDTIIGSLKGNPAPTPTPVTALPTATPTPTPALDRSQYKVRVLNGTTKSGAAGTLAEGLEVKGWGILSKGNAKDQATARTTIRVKEGLPAVAETLISDLAPDLEASTGANLTASDKADAEVVIGKK</sequence>
<name>A0A0G1DGQ7_9BACT</name>
<keyword evidence="2" id="KW-0812">Transmembrane</keyword>
<feature type="region of interest" description="Disordered" evidence="1">
    <location>
        <begin position="149"/>
        <end position="205"/>
    </location>
</feature>
<keyword evidence="2" id="KW-0472">Membrane</keyword>
<evidence type="ECO:0000256" key="2">
    <source>
        <dbReference type="SAM" id="Phobius"/>
    </source>
</evidence>
<dbReference type="Gene3D" id="3.30.70.2390">
    <property type="match status" value="1"/>
</dbReference>
<dbReference type="Pfam" id="PF13399">
    <property type="entry name" value="LytR_C"/>
    <property type="match status" value="1"/>
</dbReference>
<feature type="domain" description="LytR/CpsA/Psr regulator C-terminal" evidence="3">
    <location>
        <begin position="298"/>
        <end position="386"/>
    </location>
</feature>